<dbReference type="OrthoDB" id="547680at2"/>
<feature type="signal peptide" evidence="1">
    <location>
        <begin position="1"/>
        <end position="21"/>
    </location>
</feature>
<accession>A0A0N1MWC2</accession>
<proteinExistence type="predicted"/>
<dbReference type="STRING" id="187330.AMS58_08415"/>
<dbReference type="RefSeq" id="WP_054452963.1">
    <property type="nucleotide sequence ID" value="NZ_LHPH01000003.1"/>
</dbReference>
<evidence type="ECO:0000256" key="1">
    <source>
        <dbReference type="SAM" id="SignalP"/>
    </source>
</evidence>
<dbReference type="AlphaFoldDB" id="A0A0N1MWC2"/>
<evidence type="ECO:0000313" key="3">
    <source>
        <dbReference type="Proteomes" id="UP000037848"/>
    </source>
</evidence>
<dbReference type="EMBL" id="LHPH01000003">
    <property type="protein sequence ID" value="KPH64845.1"/>
    <property type="molecule type" value="Genomic_DNA"/>
</dbReference>
<feature type="chain" id="PRO_5005878403" description="Solute-binding protein family 3/N-terminal domain-containing protein" evidence="1">
    <location>
        <begin position="22"/>
        <end position="296"/>
    </location>
</feature>
<evidence type="ECO:0000313" key="2">
    <source>
        <dbReference type="EMBL" id="KPH64845.1"/>
    </source>
</evidence>
<name>A0A0N1MWC2_9GAMM</name>
<dbReference type="PATRIC" id="fig|187330.3.peg.1695"/>
<keyword evidence="3" id="KW-1185">Reference proteome</keyword>
<evidence type="ECO:0008006" key="4">
    <source>
        <dbReference type="Google" id="ProtNLM"/>
    </source>
</evidence>
<sequence length="296" mass="34652">MAISKFTLLSILFLYTLNVHANNKQNSEPLHVIYPKPERENEQDNWYPLVLLKLALEHSEQPHTLQSSVKMVQSRSLKELEQGELINVGWSMTSKERERIFTPIRIPIYKGLYGWRLLFTTKDKLPLFKDIKDEFHFHNIDFIQGHDWPDTDILRDNGLQVSTSTSYAALFNMLIRNRGDAFPRSILEIEWEKKQLSVEENIVTVPNIALSYPAAIYYFVNSKRPDIHQAIKIGLERMQQNGEFDRLFNQYFATSIANAKLHEKIIIKLDNKHLSKLTPLNDSELWFTPKNLQLDK</sequence>
<comment type="caution">
    <text evidence="2">The sequence shown here is derived from an EMBL/GenBank/DDBJ whole genome shotgun (WGS) entry which is preliminary data.</text>
</comment>
<protein>
    <recommendedName>
        <fullName evidence="4">Solute-binding protein family 3/N-terminal domain-containing protein</fullName>
    </recommendedName>
</protein>
<reference evidence="2 3" key="1">
    <citation type="submission" date="2015-08" db="EMBL/GenBank/DDBJ databases">
        <title>Draft Genome Sequence of Pseudoalteromonas porphyrae UCD-SED14.</title>
        <authorList>
            <person name="Coil D.A."/>
            <person name="Jospin G."/>
            <person name="Lee R.D."/>
            <person name="Eisen J.A."/>
        </authorList>
    </citation>
    <scope>NUCLEOTIDE SEQUENCE [LARGE SCALE GENOMIC DNA]</scope>
    <source>
        <strain evidence="2 3">UCD-SED14</strain>
    </source>
</reference>
<dbReference type="Gene3D" id="3.40.190.10">
    <property type="entry name" value="Periplasmic binding protein-like II"/>
    <property type="match status" value="1"/>
</dbReference>
<dbReference type="SUPFAM" id="SSF53850">
    <property type="entry name" value="Periplasmic binding protein-like II"/>
    <property type="match status" value="1"/>
</dbReference>
<dbReference type="Proteomes" id="UP000037848">
    <property type="component" value="Unassembled WGS sequence"/>
</dbReference>
<keyword evidence="1" id="KW-0732">Signal</keyword>
<gene>
    <name evidence="2" type="ORF">ADS77_03285</name>
</gene>
<organism evidence="2 3">
    <name type="scientific">Pseudoalteromonas porphyrae</name>
    <dbReference type="NCBI Taxonomy" id="187330"/>
    <lineage>
        <taxon>Bacteria</taxon>
        <taxon>Pseudomonadati</taxon>
        <taxon>Pseudomonadota</taxon>
        <taxon>Gammaproteobacteria</taxon>
        <taxon>Alteromonadales</taxon>
        <taxon>Pseudoalteromonadaceae</taxon>
        <taxon>Pseudoalteromonas</taxon>
    </lineage>
</organism>